<comment type="function">
    <text evidence="1">Involved in peptidolytic degradation of cyclic heptapeptide hepatotoxin microcystin (MC).</text>
</comment>
<dbReference type="EMBL" id="JAXCLA010000001">
    <property type="protein sequence ID" value="MDY0743370.1"/>
    <property type="molecule type" value="Genomic_DNA"/>
</dbReference>
<keyword evidence="1" id="KW-0378">Hydrolase</keyword>
<dbReference type="Proteomes" id="UP001285263">
    <property type="component" value="Unassembled WGS sequence"/>
</dbReference>
<organism evidence="4 5">
    <name type="scientific">Roseateles agri</name>
    <dbReference type="NCBI Taxonomy" id="3098619"/>
    <lineage>
        <taxon>Bacteria</taxon>
        <taxon>Pseudomonadati</taxon>
        <taxon>Pseudomonadota</taxon>
        <taxon>Betaproteobacteria</taxon>
        <taxon>Burkholderiales</taxon>
        <taxon>Sphaerotilaceae</taxon>
        <taxon>Roseateles</taxon>
    </lineage>
</organism>
<feature type="domain" description="Microcystin LR degradation protein MlrC N-terminal" evidence="3">
    <location>
        <begin position="2"/>
        <end position="286"/>
    </location>
</feature>
<evidence type="ECO:0000256" key="1">
    <source>
        <dbReference type="PIRNR" id="PIRNR012702"/>
    </source>
</evidence>
<dbReference type="Pfam" id="PF07364">
    <property type="entry name" value="DUF1485"/>
    <property type="match status" value="1"/>
</dbReference>
<dbReference type="InterPro" id="IPR009197">
    <property type="entry name" value="MlrC"/>
</dbReference>
<keyword evidence="1" id="KW-0479">Metal-binding</keyword>
<evidence type="ECO:0000313" key="4">
    <source>
        <dbReference type="EMBL" id="MDY0743370.1"/>
    </source>
</evidence>
<evidence type="ECO:0000313" key="5">
    <source>
        <dbReference type="Proteomes" id="UP001285263"/>
    </source>
</evidence>
<keyword evidence="1" id="KW-0645">Protease</keyword>
<keyword evidence="5" id="KW-1185">Reference proteome</keyword>
<name>A0ABU5DC97_9BURK</name>
<proteinExistence type="inferred from homology"/>
<dbReference type="PIRSF" id="PIRSF012702">
    <property type="entry name" value="UCP012702"/>
    <property type="match status" value="1"/>
</dbReference>
<feature type="domain" description="Microcystin LR degradation protein MlrC C-terminal" evidence="2">
    <location>
        <begin position="297"/>
        <end position="473"/>
    </location>
</feature>
<dbReference type="Pfam" id="PF07171">
    <property type="entry name" value="MlrC_C"/>
    <property type="match status" value="1"/>
</dbReference>
<dbReference type="InterPro" id="IPR015995">
    <property type="entry name" value="MlrC_N"/>
</dbReference>
<comment type="caution">
    <text evidence="4">The sequence shown here is derived from an EMBL/GenBank/DDBJ whole genome shotgun (WGS) entry which is preliminary data.</text>
</comment>
<dbReference type="RefSeq" id="WP_320421246.1">
    <property type="nucleotide sequence ID" value="NZ_JAXCLA010000001.1"/>
</dbReference>
<keyword evidence="1" id="KW-0482">Metalloprotease</keyword>
<reference evidence="4 5" key="1">
    <citation type="submission" date="2023-11" db="EMBL/GenBank/DDBJ databases">
        <title>Paucibacter sp. nov., isolated from fresh soil in Korea.</title>
        <authorList>
            <person name="Le N.T.T."/>
        </authorList>
    </citation>
    <scope>NUCLEOTIDE SEQUENCE [LARGE SCALE GENOMIC DNA]</scope>
    <source>
        <strain evidence="4 5">R3-3</strain>
    </source>
</reference>
<accession>A0ABU5DC97</accession>
<dbReference type="InterPro" id="IPR010799">
    <property type="entry name" value="MlrC_C"/>
</dbReference>
<comment type="cofactor">
    <cofactor evidence="1">
        <name>Zn(2+)</name>
        <dbReference type="ChEBI" id="CHEBI:29105"/>
    </cofactor>
    <text evidence="1">Binds 1 zinc ion per subunit.</text>
</comment>
<gene>
    <name evidence="4" type="ORF">SNE35_02590</name>
</gene>
<sequence length="493" mass="53043">MRIFSTFLATETNTYAAAPTGWGSFREYGVHRGDASTRDPQGIGGPMLDLSRLLAADGHELVESVSAFAQPLGRTVRTVYESLRDDILEDLRAALPVDGVILILHGAMAADGYDDCEGDLTARVREIVGPGVPIGVELDLHCHTTALMQSSADAIIAYKEYPHVDALPRLQELLRIVLDTAQGRVRPTTAMFDCKMVGLWHTTREPMAGFVRRMQEVEQLPGVLSVSLGHGFPWGDVSESGAKIWVVTDNDEAQATRLAAQLGREFWALREQTATPMLTIADALQQSAEVEDGPVVIADIADNAGGGAMSDSTFILQALLERGTAGVAIGAFWDLGAIQICRDAGVGARIALRLGGKCGPASGDPVDLKVVVMAVADEHFQTGLNSNDERAPLGPSVWLQAGNGVDIVLVSVRSQVFSPAVFTGLGIDLLRKKLIVVKSTQHFHAQFAPLARQVLYVTTPGAINMDFATLPYRVRDLDYWPRVADPHGFQEAA</sequence>
<comment type="similarity">
    <text evidence="1">Belongs to the peptidase M81 family.</text>
</comment>
<evidence type="ECO:0000259" key="2">
    <source>
        <dbReference type="Pfam" id="PF07171"/>
    </source>
</evidence>
<evidence type="ECO:0000259" key="3">
    <source>
        <dbReference type="Pfam" id="PF07364"/>
    </source>
</evidence>
<protein>
    <recommendedName>
        <fullName evidence="1">Microcystinase C</fullName>
        <shortName evidence="1">MlrC</shortName>
    </recommendedName>
</protein>